<accession>A0A4P2QEP4</accession>
<dbReference type="Proteomes" id="UP000295781">
    <property type="component" value="Chromosome"/>
</dbReference>
<reference evidence="1 2" key="1">
    <citation type="submission" date="2015-09" db="EMBL/GenBank/DDBJ databases">
        <title>Sorangium comparison.</title>
        <authorList>
            <person name="Zaburannyi N."/>
            <person name="Bunk B."/>
            <person name="Overmann J."/>
            <person name="Mueller R."/>
        </authorList>
    </citation>
    <scope>NUCLEOTIDE SEQUENCE [LARGE SCALE GENOMIC DNA]</scope>
    <source>
        <strain evidence="1 2">So ceGT47</strain>
    </source>
</reference>
<dbReference type="AlphaFoldDB" id="A0A4P2QEP4"/>
<evidence type="ECO:0000313" key="2">
    <source>
        <dbReference type="Proteomes" id="UP000295781"/>
    </source>
</evidence>
<name>A0A4P2QEP4_SORCE</name>
<protein>
    <submittedName>
        <fullName evidence="1">Uncharacterized protein</fullName>
    </submittedName>
</protein>
<organism evidence="1 2">
    <name type="scientific">Sorangium cellulosum</name>
    <name type="common">Polyangium cellulosum</name>
    <dbReference type="NCBI Taxonomy" id="56"/>
    <lineage>
        <taxon>Bacteria</taxon>
        <taxon>Pseudomonadati</taxon>
        <taxon>Myxococcota</taxon>
        <taxon>Polyangia</taxon>
        <taxon>Polyangiales</taxon>
        <taxon>Polyangiaceae</taxon>
        <taxon>Sorangium</taxon>
    </lineage>
</organism>
<evidence type="ECO:0000313" key="1">
    <source>
        <dbReference type="EMBL" id="AUX27653.1"/>
    </source>
</evidence>
<dbReference type="EMBL" id="CP012670">
    <property type="protein sequence ID" value="AUX27653.1"/>
    <property type="molecule type" value="Genomic_DNA"/>
</dbReference>
<gene>
    <name evidence="1" type="ORF">SOCEGT47_082510</name>
</gene>
<proteinExistence type="predicted"/>
<sequence length="48" mass="5210">MSWETTLGSMRVTLPGAPRSIRVVRLGQGNAKRGVNVFSKVNQQGDLP</sequence>